<dbReference type="AlphaFoldDB" id="A0A927N4W7"/>
<organism evidence="6 7">
    <name type="scientific">Actinopolymorpha pittospori</name>
    <dbReference type="NCBI Taxonomy" id="648752"/>
    <lineage>
        <taxon>Bacteria</taxon>
        <taxon>Bacillati</taxon>
        <taxon>Actinomycetota</taxon>
        <taxon>Actinomycetes</taxon>
        <taxon>Propionibacteriales</taxon>
        <taxon>Actinopolymorphaceae</taxon>
        <taxon>Actinopolymorpha</taxon>
    </lineage>
</organism>
<name>A0A927N4W7_9ACTN</name>
<dbReference type="Gene3D" id="3.40.50.10490">
    <property type="entry name" value="Glucose-6-phosphate isomerase like protein, domain 1"/>
    <property type="match status" value="1"/>
</dbReference>
<dbReference type="InterPro" id="IPR009057">
    <property type="entry name" value="Homeodomain-like_sf"/>
</dbReference>
<reference evidence="6" key="1">
    <citation type="submission" date="2020-10" db="EMBL/GenBank/DDBJ databases">
        <title>Sequencing the genomes of 1000 actinobacteria strains.</title>
        <authorList>
            <person name="Klenk H.-P."/>
        </authorList>
    </citation>
    <scope>NUCLEOTIDE SEQUENCE</scope>
    <source>
        <strain evidence="6">DSM 45354</strain>
    </source>
</reference>
<dbReference type="RefSeq" id="WP_192755247.1">
    <property type="nucleotide sequence ID" value="NZ_BAABJL010000091.1"/>
</dbReference>
<evidence type="ECO:0000259" key="4">
    <source>
        <dbReference type="PROSITE" id="PS51071"/>
    </source>
</evidence>
<sequence length="300" mass="31224">MAEVTPSRLLDRIAEHRYLLTPAGTRVADIVLEEPALVARLGIVEMAERAGTSVGSVNRFCRALGIPGYTELRLTLAEEVARDQAADPDADPTGDIAADADVGATVALLAASSINAVRRTAALLDTVVLDRLAEAVSAAGQVQVFAFGGSADVAHYLATQLTGIGIPTPTTSDVHNAAAFAVTLTPSDVAIAISHSGRARHAVELLDVARDRGATTAAITSSAATPLATAAELTLATTARGSGFRYRGTAGRHAQLFVTDALYVRVAQRRTEETQRLLNLAGAATARYQTGKTSNRSRQG</sequence>
<dbReference type="GO" id="GO:0003677">
    <property type="term" value="F:DNA binding"/>
    <property type="evidence" value="ECO:0007669"/>
    <property type="project" value="UniProtKB-KW"/>
</dbReference>
<dbReference type="EMBL" id="JADBEM010000001">
    <property type="protein sequence ID" value="MBE1612149.1"/>
    <property type="molecule type" value="Genomic_DNA"/>
</dbReference>
<evidence type="ECO:0000259" key="5">
    <source>
        <dbReference type="PROSITE" id="PS51464"/>
    </source>
</evidence>
<evidence type="ECO:0000256" key="3">
    <source>
        <dbReference type="ARBA" id="ARBA00023163"/>
    </source>
</evidence>
<dbReference type="InterPro" id="IPR047640">
    <property type="entry name" value="RpiR-like"/>
</dbReference>
<dbReference type="Pfam" id="PF01380">
    <property type="entry name" value="SIS"/>
    <property type="match status" value="1"/>
</dbReference>
<evidence type="ECO:0000256" key="2">
    <source>
        <dbReference type="ARBA" id="ARBA00023125"/>
    </source>
</evidence>
<dbReference type="PROSITE" id="PS51464">
    <property type="entry name" value="SIS"/>
    <property type="match status" value="1"/>
</dbReference>
<dbReference type="GO" id="GO:1901135">
    <property type="term" value="P:carbohydrate derivative metabolic process"/>
    <property type="evidence" value="ECO:0007669"/>
    <property type="project" value="InterPro"/>
</dbReference>
<dbReference type="PANTHER" id="PTHR30514">
    <property type="entry name" value="GLUCOKINASE"/>
    <property type="match status" value="1"/>
</dbReference>
<keyword evidence="2 6" id="KW-0238">DNA-binding</keyword>
<keyword evidence="3" id="KW-0804">Transcription</keyword>
<dbReference type="PANTHER" id="PTHR30514:SF1">
    <property type="entry name" value="HTH-TYPE TRANSCRIPTIONAL REGULATOR HEXR-RELATED"/>
    <property type="match status" value="1"/>
</dbReference>
<dbReference type="InterPro" id="IPR035472">
    <property type="entry name" value="RpiR-like_SIS"/>
</dbReference>
<dbReference type="PROSITE" id="PS51071">
    <property type="entry name" value="HTH_RPIR"/>
    <property type="match status" value="1"/>
</dbReference>
<dbReference type="InterPro" id="IPR046348">
    <property type="entry name" value="SIS_dom_sf"/>
</dbReference>
<dbReference type="CDD" id="cd05013">
    <property type="entry name" value="SIS_RpiR"/>
    <property type="match status" value="1"/>
</dbReference>
<dbReference type="SUPFAM" id="SSF53697">
    <property type="entry name" value="SIS domain"/>
    <property type="match status" value="1"/>
</dbReference>
<evidence type="ECO:0000313" key="6">
    <source>
        <dbReference type="EMBL" id="MBE1612149.1"/>
    </source>
</evidence>
<dbReference type="InterPro" id="IPR000281">
    <property type="entry name" value="HTH_RpiR"/>
</dbReference>
<proteinExistence type="predicted"/>
<gene>
    <name evidence="6" type="ORF">HEB94_008997</name>
</gene>
<accession>A0A927N4W7</accession>
<feature type="domain" description="HTH rpiR-type" evidence="4">
    <location>
        <begin position="7"/>
        <end position="83"/>
    </location>
</feature>
<dbReference type="InterPro" id="IPR001347">
    <property type="entry name" value="SIS_dom"/>
</dbReference>
<dbReference type="InterPro" id="IPR036388">
    <property type="entry name" value="WH-like_DNA-bd_sf"/>
</dbReference>
<dbReference type="SUPFAM" id="SSF46689">
    <property type="entry name" value="Homeodomain-like"/>
    <property type="match status" value="1"/>
</dbReference>
<dbReference type="Pfam" id="PF01418">
    <property type="entry name" value="HTH_6"/>
    <property type="match status" value="1"/>
</dbReference>
<evidence type="ECO:0000313" key="7">
    <source>
        <dbReference type="Proteomes" id="UP000638648"/>
    </source>
</evidence>
<evidence type="ECO:0000256" key="1">
    <source>
        <dbReference type="ARBA" id="ARBA00023015"/>
    </source>
</evidence>
<keyword evidence="1" id="KW-0805">Transcription regulation</keyword>
<keyword evidence="7" id="KW-1185">Reference proteome</keyword>
<feature type="domain" description="SIS" evidence="5">
    <location>
        <begin position="132"/>
        <end position="272"/>
    </location>
</feature>
<dbReference type="Gene3D" id="1.10.10.10">
    <property type="entry name" value="Winged helix-like DNA-binding domain superfamily/Winged helix DNA-binding domain"/>
    <property type="match status" value="1"/>
</dbReference>
<dbReference type="GO" id="GO:0097367">
    <property type="term" value="F:carbohydrate derivative binding"/>
    <property type="evidence" value="ECO:0007669"/>
    <property type="project" value="InterPro"/>
</dbReference>
<protein>
    <submittedName>
        <fullName evidence="6">DNA-binding MurR/RpiR family transcriptional regulator</fullName>
    </submittedName>
</protein>
<dbReference type="Proteomes" id="UP000638648">
    <property type="component" value="Unassembled WGS sequence"/>
</dbReference>
<dbReference type="GO" id="GO:0003700">
    <property type="term" value="F:DNA-binding transcription factor activity"/>
    <property type="evidence" value="ECO:0007669"/>
    <property type="project" value="InterPro"/>
</dbReference>
<comment type="caution">
    <text evidence="6">The sequence shown here is derived from an EMBL/GenBank/DDBJ whole genome shotgun (WGS) entry which is preliminary data.</text>
</comment>